<dbReference type="SUPFAM" id="SSF48008">
    <property type="entry name" value="GntR ligand-binding domain-like"/>
    <property type="match status" value="1"/>
</dbReference>
<dbReference type="GO" id="GO:0003700">
    <property type="term" value="F:DNA-binding transcription factor activity"/>
    <property type="evidence" value="ECO:0007669"/>
    <property type="project" value="InterPro"/>
</dbReference>
<dbReference type="InterPro" id="IPR008920">
    <property type="entry name" value="TF_FadR/GntR_C"/>
</dbReference>
<sequence length="231" mass="25348">MLPSSIFDAGNGQKRGIASVMISTALRTAIVSGVLPADQPLPQSELAAGFGTSIIPVREALKQLEAEGLVAFMPNRGAMVTGMTEDDIIEYSEIRASLEEMAARHAVSRMSRVDLARIEDAYDAFVQGAAQATGRHRSGELNRAFHNAIYAAAQRPRLLEMIDDLHIRLNRYIRSHLEIAGRKEATDIEHAAIMQACRRHDAEEVARLTKQHILEAADISVKVIRARMATP</sequence>
<dbReference type="AlphaFoldDB" id="A0A318PIR1"/>
<dbReference type="EMBL" id="NKUC01000017">
    <property type="protein sequence ID" value="PYD56762.1"/>
    <property type="molecule type" value="Genomic_DNA"/>
</dbReference>
<keyword evidence="5" id="KW-1185">Reference proteome</keyword>
<dbReference type="InterPro" id="IPR036388">
    <property type="entry name" value="WH-like_DNA-bd_sf"/>
</dbReference>
<protein>
    <submittedName>
        <fullName evidence="4">GntR family transcriptional regulator</fullName>
    </submittedName>
</protein>
<evidence type="ECO:0000313" key="4">
    <source>
        <dbReference type="EMBL" id="PYD56762.1"/>
    </source>
</evidence>
<name>A0A318PIR1_KOMXY</name>
<dbReference type="SUPFAM" id="SSF46785">
    <property type="entry name" value="Winged helix' DNA-binding domain"/>
    <property type="match status" value="1"/>
</dbReference>
<reference evidence="4 5" key="1">
    <citation type="submission" date="2017-07" db="EMBL/GenBank/DDBJ databases">
        <title>A draft genome sequence of Komagataeibacter xylinus LMG 1515.</title>
        <authorList>
            <person name="Skraban J."/>
            <person name="Cleenwerck I."/>
            <person name="Vandamme P."/>
            <person name="Trcek J."/>
        </authorList>
    </citation>
    <scope>NUCLEOTIDE SEQUENCE [LARGE SCALE GENOMIC DNA]</scope>
    <source>
        <strain evidence="4 5">LMG 1515</strain>
    </source>
</reference>
<dbReference type="Gene3D" id="1.10.10.10">
    <property type="entry name" value="Winged helix-like DNA-binding domain superfamily/Winged helix DNA-binding domain"/>
    <property type="match status" value="1"/>
</dbReference>
<evidence type="ECO:0000313" key="5">
    <source>
        <dbReference type="Proteomes" id="UP000248257"/>
    </source>
</evidence>
<keyword evidence="1" id="KW-0805">Transcription regulation</keyword>
<evidence type="ECO:0000256" key="2">
    <source>
        <dbReference type="ARBA" id="ARBA00023125"/>
    </source>
</evidence>
<dbReference type="SMART" id="SM00895">
    <property type="entry name" value="FCD"/>
    <property type="match status" value="1"/>
</dbReference>
<organism evidence="4 5">
    <name type="scientific">Komagataeibacter xylinus</name>
    <name type="common">Gluconacetobacter xylinus</name>
    <dbReference type="NCBI Taxonomy" id="28448"/>
    <lineage>
        <taxon>Bacteria</taxon>
        <taxon>Pseudomonadati</taxon>
        <taxon>Pseudomonadota</taxon>
        <taxon>Alphaproteobacteria</taxon>
        <taxon>Acetobacterales</taxon>
        <taxon>Acetobacteraceae</taxon>
        <taxon>Komagataeibacter</taxon>
    </lineage>
</organism>
<dbReference type="Pfam" id="PF00392">
    <property type="entry name" value="GntR"/>
    <property type="match status" value="1"/>
</dbReference>
<comment type="caution">
    <text evidence="4">The sequence shown here is derived from an EMBL/GenBank/DDBJ whole genome shotgun (WGS) entry which is preliminary data.</text>
</comment>
<dbReference type="GO" id="GO:0003677">
    <property type="term" value="F:DNA binding"/>
    <property type="evidence" value="ECO:0007669"/>
    <property type="project" value="UniProtKB-KW"/>
</dbReference>
<dbReference type="InterPro" id="IPR011711">
    <property type="entry name" value="GntR_C"/>
</dbReference>
<proteinExistence type="predicted"/>
<dbReference type="Gene3D" id="1.20.120.530">
    <property type="entry name" value="GntR ligand-binding domain-like"/>
    <property type="match status" value="1"/>
</dbReference>
<dbReference type="STRING" id="1220579.GCA_001571345_01834"/>
<dbReference type="PANTHER" id="PTHR43537:SF41">
    <property type="entry name" value="TRANSCRIPTIONAL REGULATORY PROTEIN"/>
    <property type="match status" value="1"/>
</dbReference>
<dbReference type="InterPro" id="IPR000524">
    <property type="entry name" value="Tscrpt_reg_HTH_GntR"/>
</dbReference>
<dbReference type="InterPro" id="IPR036390">
    <property type="entry name" value="WH_DNA-bd_sf"/>
</dbReference>
<keyword evidence="3" id="KW-0804">Transcription</keyword>
<dbReference type="SMART" id="SM00345">
    <property type="entry name" value="HTH_GNTR"/>
    <property type="match status" value="1"/>
</dbReference>
<dbReference type="PANTHER" id="PTHR43537">
    <property type="entry name" value="TRANSCRIPTIONAL REGULATOR, GNTR FAMILY"/>
    <property type="match status" value="1"/>
</dbReference>
<evidence type="ECO:0000256" key="3">
    <source>
        <dbReference type="ARBA" id="ARBA00023163"/>
    </source>
</evidence>
<dbReference type="RefSeq" id="WP_061274262.1">
    <property type="nucleotide sequence ID" value="NZ_CBCRXN010000015.1"/>
</dbReference>
<dbReference type="OrthoDB" id="9812290at2"/>
<dbReference type="Pfam" id="PF07729">
    <property type="entry name" value="FCD"/>
    <property type="match status" value="1"/>
</dbReference>
<evidence type="ECO:0000256" key="1">
    <source>
        <dbReference type="ARBA" id="ARBA00023015"/>
    </source>
</evidence>
<gene>
    <name evidence="4" type="ORF">CFR75_09495</name>
</gene>
<dbReference type="CDD" id="cd07377">
    <property type="entry name" value="WHTH_GntR"/>
    <property type="match status" value="1"/>
</dbReference>
<dbReference type="Proteomes" id="UP000248257">
    <property type="component" value="Unassembled WGS sequence"/>
</dbReference>
<accession>A0A318PIR1</accession>
<dbReference type="PROSITE" id="PS50949">
    <property type="entry name" value="HTH_GNTR"/>
    <property type="match status" value="1"/>
</dbReference>
<keyword evidence="2" id="KW-0238">DNA-binding</keyword>